<dbReference type="FunFam" id="3.30.1390.20:FF:000002">
    <property type="entry name" value="60S ribosomal protein L7"/>
    <property type="match status" value="1"/>
</dbReference>
<keyword evidence="7" id="KW-1185">Reference proteome</keyword>
<dbReference type="SUPFAM" id="SSF55129">
    <property type="entry name" value="Ribosomal protein L30p/L7e"/>
    <property type="match status" value="2"/>
</dbReference>
<proteinExistence type="inferred from homology"/>
<organism evidence="6 7">
    <name type="scientific">Chlorella ohadii</name>
    <dbReference type="NCBI Taxonomy" id="2649997"/>
    <lineage>
        <taxon>Eukaryota</taxon>
        <taxon>Viridiplantae</taxon>
        <taxon>Chlorophyta</taxon>
        <taxon>core chlorophytes</taxon>
        <taxon>Trebouxiophyceae</taxon>
        <taxon>Chlorellales</taxon>
        <taxon>Chlorellaceae</taxon>
        <taxon>Chlorella clade</taxon>
        <taxon>Chlorella</taxon>
    </lineage>
</organism>
<dbReference type="AlphaFoldDB" id="A0AAD5H1B3"/>
<name>A0AAD5H1B3_9CHLO</name>
<dbReference type="InterPro" id="IPR016082">
    <property type="entry name" value="Ribosomal_uL30_ferredoxin-like"/>
</dbReference>
<evidence type="ECO:0000256" key="2">
    <source>
        <dbReference type="ARBA" id="ARBA00022980"/>
    </source>
</evidence>
<comment type="caution">
    <text evidence="6">The sequence shown here is derived from an EMBL/GenBank/DDBJ whole genome shotgun (WGS) entry which is preliminary data.</text>
</comment>
<dbReference type="GO" id="GO:0000463">
    <property type="term" value="P:maturation of LSU-rRNA from tricistronic rRNA transcript (SSU-rRNA, 5.8S rRNA, LSU-rRNA)"/>
    <property type="evidence" value="ECO:0007669"/>
    <property type="project" value="TreeGrafter"/>
</dbReference>
<dbReference type="Gene3D" id="3.30.1390.20">
    <property type="entry name" value="Ribosomal protein L30, ferredoxin-like fold domain"/>
    <property type="match status" value="1"/>
</dbReference>
<dbReference type="EMBL" id="JADXDR010000185">
    <property type="protein sequence ID" value="KAI7836495.1"/>
    <property type="molecule type" value="Genomic_DNA"/>
</dbReference>
<dbReference type="PANTHER" id="PTHR11524">
    <property type="entry name" value="60S RIBOSOMAL PROTEIN L7"/>
    <property type="match status" value="1"/>
</dbReference>
<dbReference type="Pfam" id="PF08079">
    <property type="entry name" value="Ribosomal_L30_N"/>
    <property type="match status" value="1"/>
</dbReference>
<evidence type="ECO:0000256" key="1">
    <source>
        <dbReference type="ARBA" id="ARBA00007594"/>
    </source>
</evidence>
<sequence length="274" mass="31355">MAPAPVPESILKKRKRDEDWAAKKAAAAAEAKQKGKAQRKEIFKRAEAYVKEYRAQELDRIRLKREAKAKSGFYVEPEAKLVFVIRIRGVNDIDPKTKKILQLLRLRQINMGVFLKVNKATMNMLQRVEPYVAYGYPNLKTVKVGVDLYRSFKDYAQLLLFGACCAAYGYPNLKTVKELIYKRGFGKVNKQRIPLTDNSVIEQVLGDKDIICVEDLVHEIFTVGPNFKQANNFLWPFKLSSPKGGIDKKRLHYIEGGQAGNRQEYINNLVRAMN</sequence>
<evidence type="ECO:0000313" key="6">
    <source>
        <dbReference type="EMBL" id="KAI7836495.1"/>
    </source>
</evidence>
<dbReference type="GO" id="GO:0003735">
    <property type="term" value="F:structural constituent of ribosome"/>
    <property type="evidence" value="ECO:0007669"/>
    <property type="project" value="TreeGrafter"/>
</dbReference>
<reference evidence="6" key="1">
    <citation type="submission" date="2020-11" db="EMBL/GenBank/DDBJ databases">
        <title>Chlorella ohadii genome sequencing and assembly.</title>
        <authorList>
            <person name="Murik O."/>
            <person name="Treves H."/>
            <person name="Kedem I."/>
            <person name="Shotland Y."/>
            <person name="Kaplan A."/>
        </authorList>
    </citation>
    <scope>NUCLEOTIDE SEQUENCE</scope>
    <source>
        <strain evidence="6">1</strain>
    </source>
</reference>
<dbReference type="InterPro" id="IPR039699">
    <property type="entry name" value="Ribosomal_uL30"/>
</dbReference>
<evidence type="ECO:0000259" key="5">
    <source>
        <dbReference type="Pfam" id="PF08079"/>
    </source>
</evidence>
<evidence type="ECO:0000259" key="4">
    <source>
        <dbReference type="Pfam" id="PF00327"/>
    </source>
</evidence>
<dbReference type="GO" id="GO:0022625">
    <property type="term" value="C:cytosolic large ribosomal subunit"/>
    <property type="evidence" value="ECO:0007669"/>
    <property type="project" value="TreeGrafter"/>
</dbReference>
<dbReference type="InterPro" id="IPR036919">
    <property type="entry name" value="Ribo_uL30_ferredoxin-like_sf"/>
</dbReference>
<dbReference type="Proteomes" id="UP001205105">
    <property type="component" value="Unassembled WGS sequence"/>
</dbReference>
<evidence type="ECO:0000256" key="3">
    <source>
        <dbReference type="ARBA" id="ARBA00023274"/>
    </source>
</evidence>
<keyword evidence="3" id="KW-0687">Ribonucleoprotein</keyword>
<feature type="domain" description="Large ribosomal subunit protein uL30 N-terminal eukaryotes" evidence="5">
    <location>
        <begin position="6"/>
        <end position="77"/>
    </location>
</feature>
<dbReference type="CDD" id="cd01657">
    <property type="entry name" value="Ribosomal_L7_archeal_euk"/>
    <property type="match status" value="1"/>
</dbReference>
<keyword evidence="2" id="KW-0689">Ribosomal protein</keyword>
<dbReference type="InterPro" id="IPR035808">
    <property type="entry name" value="Ribosomal_uL30_euk_arc"/>
</dbReference>
<dbReference type="Pfam" id="PF00327">
    <property type="entry name" value="Ribosomal_L30"/>
    <property type="match status" value="1"/>
</dbReference>
<evidence type="ECO:0008006" key="8">
    <source>
        <dbReference type="Google" id="ProtNLM"/>
    </source>
</evidence>
<dbReference type="InterPro" id="IPR012988">
    <property type="entry name" value="Ribosomal_uL30_N_euk"/>
</dbReference>
<dbReference type="GO" id="GO:0003723">
    <property type="term" value="F:RNA binding"/>
    <property type="evidence" value="ECO:0007669"/>
    <property type="project" value="TreeGrafter"/>
</dbReference>
<protein>
    <recommendedName>
        <fullName evidence="8">60S ribosomal protein L7</fullName>
    </recommendedName>
</protein>
<feature type="domain" description="Large ribosomal subunit protein uL30-like ferredoxin-like fold" evidence="4">
    <location>
        <begin position="82"/>
        <end position="132"/>
    </location>
</feature>
<accession>A0AAD5H1B3</accession>
<comment type="similarity">
    <text evidence="1">Belongs to the universal ribosomal protein uL30 family.</text>
</comment>
<dbReference type="FunFam" id="3.30.1390.20:FF:000004">
    <property type="entry name" value="60S ribosomal protein L7"/>
    <property type="match status" value="1"/>
</dbReference>
<dbReference type="PANTHER" id="PTHR11524:SF16">
    <property type="entry name" value="LARGE RIBOSOMAL SUBUNIT PROTEIN UL30"/>
    <property type="match status" value="1"/>
</dbReference>
<gene>
    <name evidence="6" type="ORF">COHA_009643</name>
</gene>
<evidence type="ECO:0000313" key="7">
    <source>
        <dbReference type="Proteomes" id="UP001205105"/>
    </source>
</evidence>